<protein>
    <submittedName>
        <fullName evidence="1">Uncharacterized protein</fullName>
    </submittedName>
</protein>
<evidence type="ECO:0000313" key="2">
    <source>
        <dbReference type="Proteomes" id="UP000050525"/>
    </source>
</evidence>
<gene>
    <name evidence="1" type="ORF">Y1Q_0021876</name>
</gene>
<dbReference type="EMBL" id="AKHW03006480">
    <property type="protein sequence ID" value="KYO19941.1"/>
    <property type="molecule type" value="Genomic_DNA"/>
</dbReference>
<sequence length="167" mass="18578">MPSQGPLHHAAAAASNTNKGLYKTTARATIALQGLQPHSLWAHHTSQHCWHHLVQQDWDDEQWINTFHMTWATFMDLFHQLSPHLEHQDTGMNPALPTDTSLALILLKLAISTSLWYVGHLFSVGKATTEEVILEVCGTFKNMLVDTVLCVSNPQVVVAEFCALGFP</sequence>
<name>A0A151M627_ALLMI</name>
<reference evidence="1 2" key="1">
    <citation type="journal article" date="2012" name="Genome Biol.">
        <title>Sequencing three crocodilian genomes to illuminate the evolution of archosaurs and amniotes.</title>
        <authorList>
            <person name="St John J.A."/>
            <person name="Braun E.L."/>
            <person name="Isberg S.R."/>
            <person name="Miles L.G."/>
            <person name="Chong A.Y."/>
            <person name="Gongora J."/>
            <person name="Dalzell P."/>
            <person name="Moran C."/>
            <person name="Bed'hom B."/>
            <person name="Abzhanov A."/>
            <person name="Burgess S.C."/>
            <person name="Cooksey A.M."/>
            <person name="Castoe T.A."/>
            <person name="Crawford N.G."/>
            <person name="Densmore L.D."/>
            <person name="Drew J.C."/>
            <person name="Edwards S.V."/>
            <person name="Faircloth B.C."/>
            <person name="Fujita M.K."/>
            <person name="Greenwold M.J."/>
            <person name="Hoffmann F.G."/>
            <person name="Howard J.M."/>
            <person name="Iguchi T."/>
            <person name="Janes D.E."/>
            <person name="Khan S.Y."/>
            <person name="Kohno S."/>
            <person name="de Koning A.J."/>
            <person name="Lance S.L."/>
            <person name="McCarthy F.M."/>
            <person name="McCormack J.E."/>
            <person name="Merchant M.E."/>
            <person name="Peterson D.G."/>
            <person name="Pollock D.D."/>
            <person name="Pourmand N."/>
            <person name="Raney B.J."/>
            <person name="Roessler K.A."/>
            <person name="Sanford J.R."/>
            <person name="Sawyer R.H."/>
            <person name="Schmidt C.J."/>
            <person name="Triplett E.W."/>
            <person name="Tuberville T.D."/>
            <person name="Venegas-Anaya M."/>
            <person name="Howard J.T."/>
            <person name="Jarvis E.D."/>
            <person name="Guillette L.J.Jr."/>
            <person name="Glenn T.C."/>
            <person name="Green R.E."/>
            <person name="Ray D.A."/>
        </authorList>
    </citation>
    <scope>NUCLEOTIDE SEQUENCE [LARGE SCALE GENOMIC DNA]</scope>
    <source>
        <strain evidence="1">KSC_2009_1</strain>
    </source>
</reference>
<dbReference type="STRING" id="8496.A0A151M627"/>
<accession>A0A151M627</accession>
<organism evidence="1 2">
    <name type="scientific">Alligator mississippiensis</name>
    <name type="common">American alligator</name>
    <dbReference type="NCBI Taxonomy" id="8496"/>
    <lineage>
        <taxon>Eukaryota</taxon>
        <taxon>Metazoa</taxon>
        <taxon>Chordata</taxon>
        <taxon>Craniata</taxon>
        <taxon>Vertebrata</taxon>
        <taxon>Euteleostomi</taxon>
        <taxon>Archelosauria</taxon>
        <taxon>Archosauria</taxon>
        <taxon>Crocodylia</taxon>
        <taxon>Alligatoridae</taxon>
        <taxon>Alligatorinae</taxon>
        <taxon>Alligator</taxon>
    </lineage>
</organism>
<keyword evidence="2" id="KW-1185">Reference proteome</keyword>
<dbReference type="AlphaFoldDB" id="A0A151M627"/>
<proteinExistence type="predicted"/>
<evidence type="ECO:0000313" key="1">
    <source>
        <dbReference type="EMBL" id="KYO19941.1"/>
    </source>
</evidence>
<dbReference type="Proteomes" id="UP000050525">
    <property type="component" value="Unassembled WGS sequence"/>
</dbReference>
<comment type="caution">
    <text evidence="1">The sequence shown here is derived from an EMBL/GenBank/DDBJ whole genome shotgun (WGS) entry which is preliminary data.</text>
</comment>